<dbReference type="Proteomes" id="UP000274131">
    <property type="component" value="Unassembled WGS sequence"/>
</dbReference>
<gene>
    <name evidence="2" type="ORF">EVEC_LOCUS2316</name>
</gene>
<feature type="transmembrane region" description="Helical" evidence="1">
    <location>
        <begin position="69"/>
        <end position="89"/>
    </location>
</feature>
<keyword evidence="1" id="KW-0472">Membrane</keyword>
<name>A0A0N4UYF5_ENTVE</name>
<keyword evidence="1" id="KW-1133">Transmembrane helix</keyword>
<reference evidence="4" key="1">
    <citation type="submission" date="2017-02" db="UniProtKB">
        <authorList>
            <consortium name="WormBaseParasite"/>
        </authorList>
    </citation>
    <scope>IDENTIFICATION</scope>
</reference>
<proteinExistence type="predicted"/>
<feature type="transmembrane region" description="Helical" evidence="1">
    <location>
        <begin position="95"/>
        <end position="115"/>
    </location>
</feature>
<accession>A0A0N4UYF5</accession>
<evidence type="ECO:0000313" key="2">
    <source>
        <dbReference type="EMBL" id="VDD87173.1"/>
    </source>
</evidence>
<protein>
    <submittedName>
        <fullName evidence="4">Ovule protein</fullName>
    </submittedName>
</protein>
<keyword evidence="1" id="KW-0812">Transmembrane</keyword>
<evidence type="ECO:0000313" key="3">
    <source>
        <dbReference type="Proteomes" id="UP000274131"/>
    </source>
</evidence>
<dbReference type="EMBL" id="UXUI01007358">
    <property type="protein sequence ID" value="VDD87173.1"/>
    <property type="molecule type" value="Genomic_DNA"/>
</dbReference>
<dbReference type="WBParaSite" id="EVEC_0000260801-mRNA-1">
    <property type="protein sequence ID" value="EVEC_0000260801-mRNA-1"/>
    <property type="gene ID" value="EVEC_0000260801"/>
</dbReference>
<dbReference type="AlphaFoldDB" id="A0A0N4UYF5"/>
<reference evidence="2 3" key="2">
    <citation type="submission" date="2018-10" db="EMBL/GenBank/DDBJ databases">
        <authorList>
            <consortium name="Pathogen Informatics"/>
        </authorList>
    </citation>
    <scope>NUCLEOTIDE SEQUENCE [LARGE SCALE GENOMIC DNA]</scope>
</reference>
<sequence>MLCVDGVLRKHDSVKAECIDVMLSEMEHVAPGSSDRWLEKAETFFEAKFYNAERVVKEVMEEQSKCRRFTGIGSASYVVAGIASASSAVDGPALAVTGAIALGALGLGGLFNALADKKKQKA</sequence>
<keyword evidence="3" id="KW-1185">Reference proteome</keyword>
<organism evidence="4">
    <name type="scientific">Enterobius vermicularis</name>
    <name type="common">Human pinworm</name>
    <dbReference type="NCBI Taxonomy" id="51028"/>
    <lineage>
        <taxon>Eukaryota</taxon>
        <taxon>Metazoa</taxon>
        <taxon>Ecdysozoa</taxon>
        <taxon>Nematoda</taxon>
        <taxon>Chromadorea</taxon>
        <taxon>Rhabditida</taxon>
        <taxon>Spirurina</taxon>
        <taxon>Oxyuridomorpha</taxon>
        <taxon>Oxyuroidea</taxon>
        <taxon>Oxyuridae</taxon>
        <taxon>Enterobius</taxon>
    </lineage>
</organism>
<evidence type="ECO:0000313" key="4">
    <source>
        <dbReference type="WBParaSite" id="EVEC_0000260801-mRNA-1"/>
    </source>
</evidence>
<evidence type="ECO:0000256" key="1">
    <source>
        <dbReference type="SAM" id="Phobius"/>
    </source>
</evidence>